<keyword evidence="5" id="KW-1185">Reference proteome</keyword>
<sequence length="259" mass="28473">MTSNETQQRLEEELAALKVAYQALEVENATLRASLACTDQSQTGGPLLDSLTRETDAVEPAAPHAGTAFGRIKSAVKRPSFWRSEAEATVQTPGGDIDVRYASADTTPRSSLLNYAVASIKGRIRRGSSDQSPEAQEEMTVTGNSNPLPVGWEGKLSRSNGKYYYINKALKITQWERPDASDSETATLRGEKQAMSITQDLSSDSSVMRAPAMDPTDDFHPLAPGWEVKVSRATNKVYYVNKELKETRWERPTVETLLS</sequence>
<evidence type="ECO:0000256" key="1">
    <source>
        <dbReference type="SAM" id="Coils"/>
    </source>
</evidence>
<dbReference type="Proteomes" id="UP000243579">
    <property type="component" value="Unassembled WGS sequence"/>
</dbReference>
<dbReference type="SMART" id="SM00456">
    <property type="entry name" value="WW"/>
    <property type="match status" value="2"/>
</dbReference>
<protein>
    <recommendedName>
        <fullName evidence="3">WW domain-containing protein</fullName>
    </recommendedName>
</protein>
<dbReference type="Pfam" id="PF00397">
    <property type="entry name" value="WW"/>
    <property type="match status" value="2"/>
</dbReference>
<dbReference type="InterPro" id="IPR001202">
    <property type="entry name" value="WW_dom"/>
</dbReference>
<feature type="region of interest" description="Disordered" evidence="2">
    <location>
        <begin position="124"/>
        <end position="146"/>
    </location>
</feature>
<evidence type="ECO:0000313" key="4">
    <source>
        <dbReference type="EMBL" id="OQR98957.1"/>
    </source>
</evidence>
<gene>
    <name evidence="4" type="ORF">ACHHYP_07514</name>
</gene>
<keyword evidence="1" id="KW-0175">Coiled coil</keyword>
<dbReference type="CDD" id="cd00201">
    <property type="entry name" value="WW"/>
    <property type="match status" value="2"/>
</dbReference>
<evidence type="ECO:0000313" key="5">
    <source>
        <dbReference type="Proteomes" id="UP000243579"/>
    </source>
</evidence>
<feature type="compositionally biased region" description="Polar residues" evidence="2">
    <location>
        <begin position="129"/>
        <end position="146"/>
    </location>
</feature>
<dbReference type="STRING" id="1202772.A0A1V9ZLV6"/>
<dbReference type="InterPro" id="IPR036020">
    <property type="entry name" value="WW_dom_sf"/>
</dbReference>
<dbReference type="PROSITE" id="PS01159">
    <property type="entry name" value="WW_DOMAIN_1"/>
    <property type="match status" value="2"/>
</dbReference>
<evidence type="ECO:0000256" key="2">
    <source>
        <dbReference type="SAM" id="MobiDB-lite"/>
    </source>
</evidence>
<evidence type="ECO:0000259" key="3">
    <source>
        <dbReference type="PROSITE" id="PS50020"/>
    </source>
</evidence>
<comment type="caution">
    <text evidence="4">The sequence shown here is derived from an EMBL/GenBank/DDBJ whole genome shotgun (WGS) entry which is preliminary data.</text>
</comment>
<dbReference type="EMBL" id="JNBR01000075">
    <property type="protein sequence ID" value="OQR98957.1"/>
    <property type="molecule type" value="Genomic_DNA"/>
</dbReference>
<feature type="coiled-coil region" evidence="1">
    <location>
        <begin position="7"/>
        <end position="34"/>
    </location>
</feature>
<dbReference type="SUPFAM" id="SSF51045">
    <property type="entry name" value="WW domain"/>
    <property type="match status" value="2"/>
</dbReference>
<organism evidence="4 5">
    <name type="scientific">Achlya hypogyna</name>
    <name type="common">Oomycete</name>
    <name type="synonym">Protoachlya hypogyna</name>
    <dbReference type="NCBI Taxonomy" id="1202772"/>
    <lineage>
        <taxon>Eukaryota</taxon>
        <taxon>Sar</taxon>
        <taxon>Stramenopiles</taxon>
        <taxon>Oomycota</taxon>
        <taxon>Saprolegniomycetes</taxon>
        <taxon>Saprolegniales</taxon>
        <taxon>Achlyaceae</taxon>
        <taxon>Achlya</taxon>
    </lineage>
</organism>
<reference evidence="4 5" key="1">
    <citation type="journal article" date="2014" name="Genome Biol. Evol.">
        <title>The secreted proteins of Achlya hypogyna and Thraustotheca clavata identify the ancestral oomycete secretome and reveal gene acquisitions by horizontal gene transfer.</title>
        <authorList>
            <person name="Misner I."/>
            <person name="Blouin N."/>
            <person name="Leonard G."/>
            <person name="Richards T.A."/>
            <person name="Lane C.E."/>
        </authorList>
    </citation>
    <scope>NUCLEOTIDE SEQUENCE [LARGE SCALE GENOMIC DNA]</scope>
    <source>
        <strain evidence="4 5">ATCC 48635</strain>
    </source>
</reference>
<accession>A0A1V9ZLV6</accession>
<feature type="domain" description="WW" evidence="3">
    <location>
        <begin position="146"/>
        <end position="180"/>
    </location>
</feature>
<dbReference type="OrthoDB" id="2367685at2759"/>
<dbReference type="AlphaFoldDB" id="A0A1V9ZLV6"/>
<name>A0A1V9ZLV6_ACHHY</name>
<proteinExistence type="predicted"/>
<feature type="domain" description="WW" evidence="3">
    <location>
        <begin position="220"/>
        <end position="254"/>
    </location>
</feature>
<dbReference type="PROSITE" id="PS50020">
    <property type="entry name" value="WW_DOMAIN_2"/>
    <property type="match status" value="2"/>
</dbReference>
<dbReference type="Gene3D" id="2.20.70.10">
    <property type="match status" value="2"/>
</dbReference>